<dbReference type="PANTHER" id="PTHR30588:SF0">
    <property type="entry name" value="BRANCHED-CHAIN AMINO ACID PERMEASE BRNQ"/>
    <property type="match status" value="1"/>
</dbReference>
<proteinExistence type="inferred from homology"/>
<name>A0A6H1P2U0_PRIMG</name>
<evidence type="ECO:0000256" key="7">
    <source>
        <dbReference type="ARBA" id="ARBA00022989"/>
    </source>
</evidence>
<keyword evidence="3 9" id="KW-0813">Transport</keyword>
<keyword evidence="7 9" id="KW-1133">Transmembrane helix</keyword>
<dbReference type="GO" id="GO:0005304">
    <property type="term" value="F:L-valine transmembrane transporter activity"/>
    <property type="evidence" value="ECO:0007669"/>
    <property type="project" value="TreeGrafter"/>
</dbReference>
<evidence type="ECO:0000256" key="3">
    <source>
        <dbReference type="ARBA" id="ARBA00022448"/>
    </source>
</evidence>
<feature type="transmembrane region" description="Helical" evidence="9">
    <location>
        <begin position="39"/>
        <end position="62"/>
    </location>
</feature>
<accession>A0A6H1P2U0</accession>
<dbReference type="Proteomes" id="UP000501868">
    <property type="component" value="Chromosome"/>
</dbReference>
<dbReference type="InterPro" id="IPR004685">
    <property type="entry name" value="Brnchd-chn_aa_trnsp_Livcs"/>
</dbReference>
<feature type="transmembrane region" description="Helical" evidence="9">
    <location>
        <begin position="318"/>
        <end position="338"/>
    </location>
</feature>
<dbReference type="GO" id="GO:0015190">
    <property type="term" value="F:L-leucine transmembrane transporter activity"/>
    <property type="evidence" value="ECO:0007669"/>
    <property type="project" value="TreeGrafter"/>
</dbReference>
<keyword evidence="5 9" id="KW-0812">Transmembrane</keyword>
<evidence type="ECO:0000256" key="2">
    <source>
        <dbReference type="ARBA" id="ARBA00008540"/>
    </source>
</evidence>
<reference evidence="10 11" key="2">
    <citation type="submission" date="2020-04" db="EMBL/GenBank/DDBJ databases">
        <authorList>
            <person name="Fomenkov A."/>
            <person name="Anton B.P."/>
            <person name="Roberts R.J."/>
        </authorList>
    </citation>
    <scope>NUCLEOTIDE SEQUENCE [LARGE SCALE GENOMIC DNA]</scope>
    <source>
        <strain evidence="10 11">S2</strain>
    </source>
</reference>
<feature type="transmembrane region" description="Helical" evidence="9">
    <location>
        <begin position="7"/>
        <end position="27"/>
    </location>
</feature>
<protein>
    <recommendedName>
        <fullName evidence="9">Branched-chain amino acid transport system carrier protein</fullName>
    </recommendedName>
</protein>
<evidence type="ECO:0000256" key="6">
    <source>
        <dbReference type="ARBA" id="ARBA00022970"/>
    </source>
</evidence>
<feature type="transmembrane region" description="Helical" evidence="9">
    <location>
        <begin position="116"/>
        <end position="139"/>
    </location>
</feature>
<gene>
    <name evidence="10" type="primary">brnQ</name>
    <name evidence="10" type="ORF">HFZ78_14835</name>
</gene>
<evidence type="ECO:0000256" key="5">
    <source>
        <dbReference type="ARBA" id="ARBA00022692"/>
    </source>
</evidence>
<dbReference type="GO" id="GO:0015818">
    <property type="term" value="P:isoleucine transport"/>
    <property type="evidence" value="ECO:0007669"/>
    <property type="project" value="TreeGrafter"/>
</dbReference>
<feature type="transmembrane region" description="Helical" evidence="9">
    <location>
        <begin position="151"/>
        <end position="169"/>
    </location>
</feature>
<organism evidence="10 11">
    <name type="scientific">Priestia megaterium</name>
    <name type="common">Bacillus megaterium</name>
    <dbReference type="NCBI Taxonomy" id="1404"/>
    <lineage>
        <taxon>Bacteria</taxon>
        <taxon>Bacillati</taxon>
        <taxon>Bacillota</taxon>
        <taxon>Bacilli</taxon>
        <taxon>Bacillales</taxon>
        <taxon>Bacillaceae</taxon>
        <taxon>Priestia</taxon>
    </lineage>
</organism>
<comment type="similarity">
    <text evidence="2 9">Belongs to the branched chain amino acid transporter family.</text>
</comment>
<comment type="function">
    <text evidence="9">Component of the transport system for branched-chain amino acids.</text>
</comment>
<sequence length="441" mass="47908">MNFSAKQIVFISFMLFSMFFGAGNLIFPPFLGQSAGTHLWTALAGFIVSAVGLPILGVIAVAKAGSFNELNQRVHPFFAFIFPFLIYIAIGPGLAIPRAGSLAFEMGLAPFLPEHLVGNPVSLLVYSIIFFGLVTWLCMFPSKLIDLFGKLLTPILLTLITIIFIKSLIDPIGSFAAPKGNYETNPVFQGVLDGYLTMDALAALAFGIVIANTLKAQGVHDNKKRSLYMMYAGLGAGLLLTVIYLILGYLGAASSSLGQTENGAQILSNVMTHLFGQSGTFILGLVFTIACFCVSIGLVTSCSQFFTNAIPKIDYKKWVIILSVLSTAIANLGLTHILQISVPILGMIYPLAIVIIFLGLIDDFIKRYPQIYIFVVSFVALFSIIDTINKTFLANKWSGVLDILPFYMEGLGWIIPALIGLVVGFLFGMFRVTSSEERIKQ</sequence>
<evidence type="ECO:0000256" key="1">
    <source>
        <dbReference type="ARBA" id="ARBA00004651"/>
    </source>
</evidence>
<evidence type="ECO:0000313" key="10">
    <source>
        <dbReference type="EMBL" id="QIZ07838.1"/>
    </source>
</evidence>
<reference evidence="10 11" key="1">
    <citation type="submission" date="2020-04" db="EMBL/GenBank/DDBJ databases">
        <title>Genome-Wide Identification of 5-Methylcytosine Sites in Bacterial Genomes By High-Throughput Sequencing of MspJI Restriction Fragments.</title>
        <authorList>
            <person name="Wu V."/>
        </authorList>
    </citation>
    <scope>NUCLEOTIDE SEQUENCE [LARGE SCALE GENOMIC DNA]</scope>
    <source>
        <strain evidence="10 11">S2</strain>
    </source>
</reference>
<dbReference type="GO" id="GO:0015820">
    <property type="term" value="P:L-leucine transport"/>
    <property type="evidence" value="ECO:0007669"/>
    <property type="project" value="TreeGrafter"/>
</dbReference>
<feature type="transmembrane region" description="Helical" evidence="9">
    <location>
        <begin position="413"/>
        <end position="432"/>
    </location>
</feature>
<comment type="subcellular location">
    <subcellularLocation>
        <location evidence="1 9">Cell membrane</location>
        <topology evidence="1 9">Multi-pass membrane protein</topology>
    </subcellularLocation>
</comment>
<feature type="transmembrane region" description="Helical" evidence="9">
    <location>
        <begin position="195"/>
        <end position="214"/>
    </location>
</feature>
<evidence type="ECO:0000256" key="4">
    <source>
        <dbReference type="ARBA" id="ARBA00022475"/>
    </source>
</evidence>
<dbReference type="GO" id="GO:0015188">
    <property type="term" value="F:L-isoleucine transmembrane transporter activity"/>
    <property type="evidence" value="ECO:0007669"/>
    <property type="project" value="TreeGrafter"/>
</dbReference>
<keyword evidence="8 9" id="KW-0472">Membrane</keyword>
<keyword evidence="4" id="KW-1003">Cell membrane</keyword>
<dbReference type="AlphaFoldDB" id="A0A6H1P2U0"/>
<dbReference type="PANTHER" id="PTHR30588">
    <property type="entry name" value="BRANCHED-CHAIN AMINO ACID TRANSPORT SYSTEM 2 CARRIER PROTEIN"/>
    <property type="match status" value="1"/>
</dbReference>
<feature type="transmembrane region" description="Helical" evidence="9">
    <location>
        <begin position="226"/>
        <end position="247"/>
    </location>
</feature>
<dbReference type="Pfam" id="PF05525">
    <property type="entry name" value="Branch_AA_trans"/>
    <property type="match status" value="1"/>
</dbReference>
<evidence type="ECO:0000256" key="8">
    <source>
        <dbReference type="ARBA" id="ARBA00023136"/>
    </source>
</evidence>
<feature type="transmembrane region" description="Helical" evidence="9">
    <location>
        <begin position="373"/>
        <end position="393"/>
    </location>
</feature>
<feature type="transmembrane region" description="Helical" evidence="9">
    <location>
        <begin position="281"/>
        <end position="306"/>
    </location>
</feature>
<evidence type="ECO:0000313" key="11">
    <source>
        <dbReference type="Proteomes" id="UP000501868"/>
    </source>
</evidence>
<dbReference type="GO" id="GO:0005886">
    <property type="term" value="C:plasma membrane"/>
    <property type="evidence" value="ECO:0007669"/>
    <property type="project" value="UniProtKB-SubCell"/>
</dbReference>
<feature type="transmembrane region" description="Helical" evidence="9">
    <location>
        <begin position="74"/>
        <end position="96"/>
    </location>
</feature>
<dbReference type="EMBL" id="CP051128">
    <property type="protein sequence ID" value="QIZ07838.1"/>
    <property type="molecule type" value="Genomic_DNA"/>
</dbReference>
<dbReference type="Gene3D" id="1.10.4160.10">
    <property type="entry name" value="Hydantoin permease"/>
    <property type="match status" value="1"/>
</dbReference>
<evidence type="ECO:0000256" key="9">
    <source>
        <dbReference type="RuleBase" id="RU362122"/>
    </source>
</evidence>
<dbReference type="NCBIfam" id="TIGR00796">
    <property type="entry name" value="livcs"/>
    <property type="match status" value="1"/>
</dbReference>
<feature type="transmembrane region" description="Helical" evidence="9">
    <location>
        <begin position="344"/>
        <end position="361"/>
    </location>
</feature>
<keyword evidence="6 9" id="KW-0029">Amino-acid transport</keyword>